<evidence type="ECO:0000313" key="2">
    <source>
        <dbReference type="Proteomes" id="UP000318437"/>
    </source>
</evidence>
<dbReference type="Pfam" id="PF13366">
    <property type="entry name" value="PDDEXK_3"/>
    <property type="match status" value="1"/>
</dbReference>
<evidence type="ECO:0008006" key="3">
    <source>
        <dbReference type="Google" id="ProtNLM"/>
    </source>
</evidence>
<sequence>MAEQLIQGELTDTIIKSFFHVYNSLGYGFLEKVYENSSELSLTNASCLVKKQWPVAVSFEGQIVGEYFVDLLVNDAVVVEVKAAKSIASEHEAQLLNYLKATGYSVGLLLNFGPKAEFRRKVFSHQHKTGTE</sequence>
<organism evidence="1 2">
    <name type="scientific">Bythopirellula polymerisocia</name>
    <dbReference type="NCBI Taxonomy" id="2528003"/>
    <lineage>
        <taxon>Bacteria</taxon>
        <taxon>Pseudomonadati</taxon>
        <taxon>Planctomycetota</taxon>
        <taxon>Planctomycetia</taxon>
        <taxon>Pirellulales</taxon>
        <taxon>Lacipirellulaceae</taxon>
        <taxon>Bythopirellula</taxon>
    </lineage>
</organism>
<accession>A0A5C6CAI1</accession>
<reference evidence="1 2" key="1">
    <citation type="submission" date="2019-02" db="EMBL/GenBank/DDBJ databases">
        <title>Deep-cultivation of Planctomycetes and their phenomic and genomic characterization uncovers novel biology.</title>
        <authorList>
            <person name="Wiegand S."/>
            <person name="Jogler M."/>
            <person name="Boedeker C."/>
            <person name="Pinto D."/>
            <person name="Vollmers J."/>
            <person name="Rivas-Marin E."/>
            <person name="Kohn T."/>
            <person name="Peeters S.H."/>
            <person name="Heuer A."/>
            <person name="Rast P."/>
            <person name="Oberbeckmann S."/>
            <person name="Bunk B."/>
            <person name="Jeske O."/>
            <person name="Meyerdierks A."/>
            <person name="Storesund J.E."/>
            <person name="Kallscheuer N."/>
            <person name="Luecker S."/>
            <person name="Lage O.M."/>
            <person name="Pohl T."/>
            <person name="Merkel B.J."/>
            <person name="Hornburger P."/>
            <person name="Mueller R.-W."/>
            <person name="Bruemmer F."/>
            <person name="Labrenz M."/>
            <person name="Spormann A.M."/>
            <person name="Op Den Camp H."/>
            <person name="Overmann J."/>
            <person name="Amann R."/>
            <person name="Jetten M.S.M."/>
            <person name="Mascher T."/>
            <person name="Medema M.H."/>
            <person name="Devos D.P."/>
            <person name="Kaster A.-K."/>
            <person name="Ovreas L."/>
            <person name="Rohde M."/>
            <person name="Galperin M.Y."/>
            <person name="Jogler C."/>
        </authorList>
    </citation>
    <scope>NUCLEOTIDE SEQUENCE [LARGE SCALE GENOMIC DNA]</scope>
    <source>
        <strain evidence="1 2">Pla144</strain>
    </source>
</reference>
<dbReference type="AlphaFoldDB" id="A0A5C6CAI1"/>
<protein>
    <recommendedName>
        <fullName evidence="3">GxxExxY protein</fullName>
    </recommendedName>
</protein>
<keyword evidence="2" id="KW-1185">Reference proteome</keyword>
<comment type="caution">
    <text evidence="1">The sequence shown here is derived from an EMBL/GenBank/DDBJ whole genome shotgun (WGS) entry which is preliminary data.</text>
</comment>
<dbReference type="Proteomes" id="UP000318437">
    <property type="component" value="Unassembled WGS sequence"/>
</dbReference>
<dbReference type="NCBIfam" id="TIGR04256">
    <property type="entry name" value="GxxExxY"/>
    <property type="match status" value="1"/>
</dbReference>
<dbReference type="RefSeq" id="WP_146453168.1">
    <property type="nucleotide sequence ID" value="NZ_SJPS01000015.1"/>
</dbReference>
<dbReference type="OrthoDB" id="9798792at2"/>
<dbReference type="EMBL" id="SJPS01000015">
    <property type="protein sequence ID" value="TWU20386.1"/>
    <property type="molecule type" value="Genomic_DNA"/>
</dbReference>
<dbReference type="InterPro" id="IPR026350">
    <property type="entry name" value="GxxExxY"/>
</dbReference>
<gene>
    <name evidence="1" type="ORF">Pla144_49610</name>
</gene>
<proteinExistence type="predicted"/>
<name>A0A5C6CAI1_9BACT</name>
<evidence type="ECO:0000313" key="1">
    <source>
        <dbReference type="EMBL" id="TWU20386.1"/>
    </source>
</evidence>